<evidence type="ECO:0000313" key="2">
    <source>
        <dbReference type="EMBL" id="MFH5228433.1"/>
    </source>
</evidence>
<dbReference type="Proteomes" id="UP001609219">
    <property type="component" value="Unassembled WGS sequence"/>
</dbReference>
<organism evidence="2 3">
    <name type="scientific">Antrihabitans spumae</name>
    <dbReference type="NCBI Taxonomy" id="3373370"/>
    <lineage>
        <taxon>Bacteria</taxon>
        <taxon>Bacillati</taxon>
        <taxon>Actinomycetota</taxon>
        <taxon>Actinomycetes</taxon>
        <taxon>Mycobacteriales</taxon>
        <taxon>Nocardiaceae</taxon>
        <taxon>Antrihabitans</taxon>
    </lineage>
</organism>
<keyword evidence="1" id="KW-1133">Transmembrane helix</keyword>
<gene>
    <name evidence="2" type="ORF">ACHIRB_07555</name>
</gene>
<feature type="transmembrane region" description="Helical" evidence="1">
    <location>
        <begin position="49"/>
        <end position="68"/>
    </location>
</feature>
<sequence length="320" mass="34524">TSAPPHTKTASSVTSTWPRNQISPCPTSGVKALGCIGFGWFAGYVFHPALGVVVGFICAAICLADVVINFDGGHRQTPSDRKALLRATVEVLLPRCEALYDGVPGTDDYLKGTMAQLTMDYAARNATGVQALKHMNYGHGRLLALIAVADRIVTTIAKSQSWTSQYLITHRARLHPFDELGQIIDHALQLGEAINKLGSGPTGDQPAAVMANRAYDIAKQPLDLVWMKLLERVTALDDYKKNLALLDTKLKNAAVAQRALGLSNNFEDLFANAVGDEMAAEHLQNLSAEARDMTQAVTEIVTALDANLLCLLELAPPEKH</sequence>
<dbReference type="RefSeq" id="WP_395127655.1">
    <property type="nucleotide sequence ID" value="NZ_JBIMSN010000028.1"/>
</dbReference>
<feature type="non-terminal residue" evidence="2">
    <location>
        <position position="1"/>
    </location>
</feature>
<keyword evidence="1" id="KW-0472">Membrane</keyword>
<dbReference type="EMBL" id="JBIMSN010000028">
    <property type="protein sequence ID" value="MFH5228433.1"/>
    <property type="molecule type" value="Genomic_DNA"/>
</dbReference>
<evidence type="ECO:0000256" key="1">
    <source>
        <dbReference type="SAM" id="Phobius"/>
    </source>
</evidence>
<keyword evidence="3" id="KW-1185">Reference proteome</keyword>
<name>A0ABW7K0A2_9NOCA</name>
<keyword evidence="1" id="KW-0812">Transmembrane</keyword>
<reference evidence="2 3" key="1">
    <citation type="submission" date="2024-10" db="EMBL/GenBank/DDBJ databases">
        <authorList>
            <person name="Riesco R."/>
        </authorList>
    </citation>
    <scope>NUCLEOTIDE SEQUENCE [LARGE SCALE GENOMIC DNA]</scope>
    <source>
        <strain evidence="2 3">NCIMB 15450</strain>
    </source>
</reference>
<protein>
    <submittedName>
        <fullName evidence="2">Uncharacterized protein</fullName>
    </submittedName>
</protein>
<proteinExistence type="predicted"/>
<evidence type="ECO:0000313" key="3">
    <source>
        <dbReference type="Proteomes" id="UP001609219"/>
    </source>
</evidence>
<comment type="caution">
    <text evidence="2">The sequence shown here is derived from an EMBL/GenBank/DDBJ whole genome shotgun (WGS) entry which is preliminary data.</text>
</comment>
<accession>A0ABW7K0A2</accession>